<sequence length="332" mass="35057">MQFLEECVRHVFPSSGADATGQIPPLPPYPGSRGRGVRTAITAGGLVVALAAGFGLGRATADDGGSASADEPREVTIGTTEASAEWWPPLQRLARENGIEIKLVSFSDYTQPNPALAQGQTDLNLFQHLQFLASYNSNDNQDLTPIGSTQVVPLPLYSKKHTALNQIPQGGKIAIPNDPTNQARALLVLQQAGLLRLKGGGNALSTPADIDRAASKVTVQPVDAAQTVASLPSVDGAVVNNNFALDGNLDPKSALFQDDPKSKAAEPYINVVVARAEDKDDPTYRKIAQLYHSPEVVAAVKRQSKGTSVVVDRPADQLGSILTRLEKDVAGS</sequence>
<protein>
    <submittedName>
        <fullName evidence="7">ABC-type transporter, periplasmic component</fullName>
    </submittedName>
</protein>
<keyword evidence="5" id="KW-0564">Palmitate</keyword>
<keyword evidence="3" id="KW-0732">Signal</keyword>
<name>A0ABN6YLV2_9MICO</name>
<organism evidence="7 8">
    <name type="scientific">Barrientosiimonas endolithica</name>
    <dbReference type="NCBI Taxonomy" id="1535208"/>
    <lineage>
        <taxon>Bacteria</taxon>
        <taxon>Bacillati</taxon>
        <taxon>Actinomycetota</taxon>
        <taxon>Actinomycetes</taxon>
        <taxon>Micrococcales</taxon>
        <taxon>Dermacoccaceae</taxon>
        <taxon>Barrientosiimonas</taxon>
    </lineage>
</organism>
<evidence type="ECO:0000256" key="2">
    <source>
        <dbReference type="ARBA" id="ARBA00008973"/>
    </source>
</evidence>
<dbReference type="RefSeq" id="WP_289232242.1">
    <property type="nucleotide sequence ID" value="NZ_AP027735.1"/>
</dbReference>
<dbReference type="Proteomes" id="UP001321421">
    <property type="component" value="Chromosome"/>
</dbReference>
<dbReference type="Pfam" id="PF03180">
    <property type="entry name" value="Lipoprotein_9"/>
    <property type="match status" value="1"/>
</dbReference>
<evidence type="ECO:0000256" key="3">
    <source>
        <dbReference type="ARBA" id="ARBA00022729"/>
    </source>
</evidence>
<gene>
    <name evidence="7" type="ORF">GCM10025872_05390</name>
</gene>
<dbReference type="CDD" id="cd13596">
    <property type="entry name" value="PBP2_lipoprotein_GmpC"/>
    <property type="match status" value="1"/>
</dbReference>
<dbReference type="PANTHER" id="PTHR30429:SF3">
    <property type="entry name" value="LIPOPROTEIN"/>
    <property type="match status" value="1"/>
</dbReference>
<evidence type="ECO:0000313" key="7">
    <source>
        <dbReference type="EMBL" id="BDZ56882.1"/>
    </source>
</evidence>
<keyword evidence="6" id="KW-0449">Lipoprotein</keyword>
<dbReference type="Gene3D" id="3.40.190.10">
    <property type="entry name" value="Periplasmic binding protein-like II"/>
    <property type="match status" value="2"/>
</dbReference>
<comment type="similarity">
    <text evidence="2">Belongs to the NlpA lipoprotein family.</text>
</comment>
<reference evidence="8" key="1">
    <citation type="journal article" date="2019" name="Int. J. Syst. Evol. Microbiol.">
        <title>The Global Catalogue of Microorganisms (GCM) 10K type strain sequencing project: providing services to taxonomists for standard genome sequencing and annotation.</title>
        <authorList>
            <consortium name="The Broad Institute Genomics Platform"/>
            <consortium name="The Broad Institute Genome Sequencing Center for Infectious Disease"/>
            <person name="Wu L."/>
            <person name="Ma J."/>
        </authorList>
    </citation>
    <scope>NUCLEOTIDE SEQUENCE [LARGE SCALE GENOMIC DNA]</scope>
    <source>
        <strain evidence="8">NBRC 110608</strain>
    </source>
</reference>
<proteinExistence type="inferred from homology"/>
<evidence type="ECO:0000313" key="8">
    <source>
        <dbReference type="Proteomes" id="UP001321421"/>
    </source>
</evidence>
<dbReference type="SUPFAM" id="SSF53850">
    <property type="entry name" value="Periplasmic binding protein-like II"/>
    <property type="match status" value="1"/>
</dbReference>
<keyword evidence="8" id="KW-1185">Reference proteome</keyword>
<evidence type="ECO:0000256" key="1">
    <source>
        <dbReference type="ARBA" id="ARBA00004635"/>
    </source>
</evidence>
<dbReference type="InterPro" id="IPR004872">
    <property type="entry name" value="Lipoprotein_NlpA"/>
</dbReference>
<dbReference type="PANTHER" id="PTHR30429">
    <property type="entry name" value="D-METHIONINE-BINDING LIPOPROTEIN METQ"/>
    <property type="match status" value="1"/>
</dbReference>
<keyword evidence="4" id="KW-0472">Membrane</keyword>
<dbReference type="EMBL" id="AP027735">
    <property type="protein sequence ID" value="BDZ56882.1"/>
    <property type="molecule type" value="Genomic_DNA"/>
</dbReference>
<evidence type="ECO:0000256" key="4">
    <source>
        <dbReference type="ARBA" id="ARBA00023136"/>
    </source>
</evidence>
<evidence type="ECO:0000256" key="5">
    <source>
        <dbReference type="ARBA" id="ARBA00023139"/>
    </source>
</evidence>
<evidence type="ECO:0000256" key="6">
    <source>
        <dbReference type="ARBA" id="ARBA00023288"/>
    </source>
</evidence>
<accession>A0ABN6YLV2</accession>
<comment type="subcellular location">
    <subcellularLocation>
        <location evidence="1">Membrane</location>
        <topology evidence="1">Lipid-anchor</topology>
    </subcellularLocation>
</comment>